<dbReference type="Pfam" id="PF01070">
    <property type="entry name" value="FMN_dh"/>
    <property type="match status" value="1"/>
</dbReference>
<evidence type="ECO:0000259" key="6">
    <source>
        <dbReference type="PROSITE" id="PS51349"/>
    </source>
</evidence>
<dbReference type="Gene3D" id="3.20.20.70">
    <property type="entry name" value="Aldolase class I"/>
    <property type="match status" value="1"/>
</dbReference>
<proteinExistence type="inferred from homology"/>
<comment type="caution">
    <text evidence="7">The sequence shown here is derived from an EMBL/GenBank/DDBJ whole genome shotgun (WGS) entry which is preliminary data.</text>
</comment>
<dbReference type="InterPro" id="IPR012133">
    <property type="entry name" value="Alpha-hydoxy_acid_DH_FMN"/>
</dbReference>
<evidence type="ECO:0000256" key="1">
    <source>
        <dbReference type="ARBA" id="ARBA00001917"/>
    </source>
</evidence>
<dbReference type="PIRSF" id="PIRSF000138">
    <property type="entry name" value="Al-hdrx_acd_dh"/>
    <property type="match status" value="1"/>
</dbReference>
<keyword evidence="2" id="KW-0285">Flavoprotein</keyword>
<dbReference type="EMBL" id="BAAAZO010000004">
    <property type="protein sequence ID" value="GAA3610885.1"/>
    <property type="molecule type" value="Genomic_DNA"/>
</dbReference>
<evidence type="ECO:0000256" key="4">
    <source>
        <dbReference type="ARBA" id="ARBA00023002"/>
    </source>
</evidence>
<dbReference type="PROSITE" id="PS51349">
    <property type="entry name" value="FMN_HYDROXY_ACID_DH_2"/>
    <property type="match status" value="1"/>
</dbReference>
<dbReference type="PANTHER" id="PTHR10578">
    <property type="entry name" value="S -2-HYDROXY-ACID OXIDASE-RELATED"/>
    <property type="match status" value="1"/>
</dbReference>
<evidence type="ECO:0000313" key="7">
    <source>
        <dbReference type="EMBL" id="GAA3610885.1"/>
    </source>
</evidence>
<dbReference type="PANTHER" id="PTHR10578:SF107">
    <property type="entry name" value="2-HYDROXYACID OXIDASE 1"/>
    <property type="match status" value="1"/>
</dbReference>
<dbReference type="InterPro" id="IPR013785">
    <property type="entry name" value="Aldolase_TIM"/>
</dbReference>
<dbReference type="RefSeq" id="WP_231482260.1">
    <property type="nucleotide sequence ID" value="NZ_BAAAZO010000004.1"/>
</dbReference>
<keyword evidence="8" id="KW-1185">Reference proteome</keyword>
<dbReference type="InterPro" id="IPR000262">
    <property type="entry name" value="FMN-dep_DH"/>
</dbReference>
<dbReference type="InterPro" id="IPR037396">
    <property type="entry name" value="FMN_HAD"/>
</dbReference>
<reference evidence="8" key="1">
    <citation type="journal article" date="2019" name="Int. J. Syst. Evol. Microbiol.">
        <title>The Global Catalogue of Microorganisms (GCM) 10K type strain sequencing project: providing services to taxonomists for standard genome sequencing and annotation.</title>
        <authorList>
            <consortium name="The Broad Institute Genomics Platform"/>
            <consortium name="The Broad Institute Genome Sequencing Center for Infectious Disease"/>
            <person name="Wu L."/>
            <person name="Ma J."/>
        </authorList>
    </citation>
    <scope>NUCLEOTIDE SEQUENCE [LARGE SCALE GENOMIC DNA]</scope>
    <source>
        <strain evidence="8">JCM 16902</strain>
    </source>
</reference>
<comment type="similarity">
    <text evidence="5">Belongs to the FMN-dependent alpha-hydroxy acid dehydrogenase family.</text>
</comment>
<name>A0ABP6ZL23_9ACTN</name>
<protein>
    <submittedName>
        <fullName evidence="7">Mycofactocin biosynthesis FMN-dependent deaminase MftD</fullName>
    </submittedName>
</protein>
<dbReference type="Proteomes" id="UP001501074">
    <property type="component" value="Unassembled WGS sequence"/>
</dbReference>
<evidence type="ECO:0000256" key="5">
    <source>
        <dbReference type="ARBA" id="ARBA00024042"/>
    </source>
</evidence>
<evidence type="ECO:0000256" key="2">
    <source>
        <dbReference type="ARBA" id="ARBA00022630"/>
    </source>
</evidence>
<dbReference type="CDD" id="cd02809">
    <property type="entry name" value="alpha_hydroxyacid_oxid_FMN"/>
    <property type="match status" value="1"/>
</dbReference>
<accession>A0ABP6ZL23</accession>
<keyword evidence="4" id="KW-0560">Oxidoreductase</keyword>
<comment type="cofactor">
    <cofactor evidence="1">
        <name>FMN</name>
        <dbReference type="ChEBI" id="CHEBI:58210"/>
    </cofactor>
</comment>
<dbReference type="InterPro" id="IPR023989">
    <property type="entry name" value="MftD"/>
</dbReference>
<dbReference type="NCBIfam" id="TIGR03966">
    <property type="entry name" value="actino_HemFlav"/>
    <property type="match status" value="1"/>
</dbReference>
<dbReference type="SUPFAM" id="SSF51395">
    <property type="entry name" value="FMN-linked oxidoreductases"/>
    <property type="match status" value="1"/>
</dbReference>
<organism evidence="7 8">
    <name type="scientific">Kineosporia mesophila</name>
    <dbReference type="NCBI Taxonomy" id="566012"/>
    <lineage>
        <taxon>Bacteria</taxon>
        <taxon>Bacillati</taxon>
        <taxon>Actinomycetota</taxon>
        <taxon>Actinomycetes</taxon>
        <taxon>Kineosporiales</taxon>
        <taxon>Kineosporiaceae</taxon>
        <taxon>Kineosporia</taxon>
    </lineage>
</organism>
<keyword evidence="3" id="KW-0288">FMN</keyword>
<evidence type="ECO:0000313" key="8">
    <source>
        <dbReference type="Proteomes" id="UP001501074"/>
    </source>
</evidence>
<feature type="domain" description="FMN hydroxy acid dehydrogenase" evidence="6">
    <location>
        <begin position="6"/>
        <end position="388"/>
    </location>
</feature>
<gene>
    <name evidence="7" type="primary">mftD_2</name>
    <name evidence="7" type="ORF">GCM10022223_28720</name>
</gene>
<evidence type="ECO:0000256" key="3">
    <source>
        <dbReference type="ARBA" id="ARBA00022643"/>
    </source>
</evidence>
<sequence>MLNPWARNPWFESVAEAQRRAARRLPAPVYQALLAGSERGLTLQDNQRAFAELGLAPHVADLAPTRSLGVTVMGQPLSIPVLISPTGVQAVHPQGEIAVARAAAARGVAMGLSSFASKPLEDVIAANPATFFQISWTGSRDHLAAGVERAAQAGAAGLVLTLNWSFSEGRDAGSPHIPLRVDLPTAIRLAPAVLRRPRWLLDWVRAGELPDLTVPNLAEPGAPVPTFFEAYGTWKQTPPPTWDDVAWLRSQWEGEFMVKGVTRVDDALRAVDAGATAISVSNHGGNNLDTEPASVRSLPAVVAAVGDQVEVLLDGGVRRGSDVVKALALGARAVMIGRAYLWGLAANGQAGVENVLDVLRGGIDSAVLGLGRSSVQELTPDDLVIPPGFSP</sequence>